<organism evidence="2 3">
    <name type="scientific">Gemmata palustris</name>
    <dbReference type="NCBI Taxonomy" id="2822762"/>
    <lineage>
        <taxon>Bacteria</taxon>
        <taxon>Pseudomonadati</taxon>
        <taxon>Planctomycetota</taxon>
        <taxon>Planctomycetia</taxon>
        <taxon>Gemmatales</taxon>
        <taxon>Gemmataceae</taxon>
        <taxon>Gemmata</taxon>
    </lineage>
</organism>
<keyword evidence="3" id="KW-1185">Reference proteome</keyword>
<dbReference type="EMBL" id="JAGKQQ010000001">
    <property type="protein sequence ID" value="MBP3953763.1"/>
    <property type="molecule type" value="Genomic_DNA"/>
</dbReference>
<accession>A0ABS5BJ81</accession>
<comment type="caution">
    <text evidence="2">The sequence shown here is derived from an EMBL/GenBank/DDBJ whole genome shotgun (WGS) entry which is preliminary data.</text>
</comment>
<feature type="region of interest" description="Disordered" evidence="1">
    <location>
        <begin position="48"/>
        <end position="79"/>
    </location>
</feature>
<sequence>MKSLKLELRPLEDRSVPAILTTRALASPPPDAPAIVAPAAPLPALALTAASHNPPPGRLAANHNQTLVRDRRARKSRRR</sequence>
<evidence type="ECO:0000256" key="1">
    <source>
        <dbReference type="SAM" id="MobiDB-lite"/>
    </source>
</evidence>
<reference evidence="2 3" key="1">
    <citation type="submission" date="2021-04" db="EMBL/GenBank/DDBJ databases">
        <authorList>
            <person name="Ivanova A."/>
        </authorList>
    </citation>
    <scope>NUCLEOTIDE SEQUENCE [LARGE SCALE GENOMIC DNA]</scope>
    <source>
        <strain evidence="2 3">G18</strain>
    </source>
</reference>
<evidence type="ECO:0000313" key="2">
    <source>
        <dbReference type="EMBL" id="MBP3953763.1"/>
    </source>
</evidence>
<gene>
    <name evidence="2" type="ORF">J8F10_00410</name>
</gene>
<name>A0ABS5BJ81_9BACT</name>
<proteinExistence type="predicted"/>
<protein>
    <submittedName>
        <fullName evidence="2">Uncharacterized protein</fullName>
    </submittedName>
</protein>
<dbReference type="RefSeq" id="WP_210651519.1">
    <property type="nucleotide sequence ID" value="NZ_JAGKQQ010000001.1"/>
</dbReference>
<evidence type="ECO:0000313" key="3">
    <source>
        <dbReference type="Proteomes" id="UP000676565"/>
    </source>
</evidence>
<dbReference type="Proteomes" id="UP000676565">
    <property type="component" value="Unassembled WGS sequence"/>
</dbReference>